<dbReference type="CDD" id="cd02976">
    <property type="entry name" value="NrdH"/>
    <property type="match status" value="1"/>
</dbReference>
<dbReference type="AlphaFoldDB" id="A0A0G1CGP9"/>
<dbReference type="InterPro" id="IPR011767">
    <property type="entry name" value="GLR_AS"/>
</dbReference>
<dbReference type="STRING" id="1618659.UV11_C0004G0013"/>
<accession>A0A0G1CGP9</accession>
<dbReference type="Gene3D" id="3.40.30.10">
    <property type="entry name" value="Glutaredoxin"/>
    <property type="match status" value="1"/>
</dbReference>
<dbReference type="PROSITE" id="PS00195">
    <property type="entry name" value="GLUTAREDOXIN_1"/>
    <property type="match status" value="1"/>
</dbReference>
<protein>
    <recommendedName>
        <fullName evidence="1">Glutaredoxin domain-containing protein</fullName>
    </recommendedName>
</protein>
<dbReference type="PANTHER" id="PTHR34386:SF1">
    <property type="entry name" value="GLUTAREDOXIN-LIKE PROTEIN NRDH"/>
    <property type="match status" value="1"/>
</dbReference>
<dbReference type="GO" id="GO:0045454">
    <property type="term" value="P:cell redox homeostasis"/>
    <property type="evidence" value="ECO:0007669"/>
    <property type="project" value="TreeGrafter"/>
</dbReference>
<gene>
    <name evidence="2" type="ORF">UV11_C0004G0013</name>
</gene>
<evidence type="ECO:0000313" key="2">
    <source>
        <dbReference type="EMBL" id="KKS48743.1"/>
    </source>
</evidence>
<dbReference type="EMBL" id="LCDF01000004">
    <property type="protein sequence ID" value="KKS48743.1"/>
    <property type="molecule type" value="Genomic_DNA"/>
</dbReference>
<dbReference type="InterPro" id="IPR002109">
    <property type="entry name" value="Glutaredoxin"/>
</dbReference>
<dbReference type="InterPro" id="IPR051548">
    <property type="entry name" value="Grx-like_ET"/>
</dbReference>
<organism evidence="2 3">
    <name type="scientific">Candidatus Giovannonibacteria bacterium GW2011_GWF2_42_19</name>
    <dbReference type="NCBI Taxonomy" id="1618659"/>
    <lineage>
        <taxon>Bacteria</taxon>
        <taxon>Candidatus Giovannoniibacteriota</taxon>
    </lineage>
</organism>
<dbReference type="InterPro" id="IPR036249">
    <property type="entry name" value="Thioredoxin-like_sf"/>
</dbReference>
<evidence type="ECO:0000313" key="3">
    <source>
        <dbReference type="Proteomes" id="UP000034036"/>
    </source>
</evidence>
<dbReference type="Proteomes" id="UP000034036">
    <property type="component" value="Unassembled WGS sequence"/>
</dbReference>
<sequence length="79" mass="8961">MPQVTVYTTPSCPWCRAVKEFLGKHKIVYVEKDVSHDFAAREEMVSKSGELAVPVVDIGGEIVFGYNEQIMRTLLKIKF</sequence>
<dbReference type="GO" id="GO:0009055">
    <property type="term" value="F:electron transfer activity"/>
    <property type="evidence" value="ECO:0007669"/>
    <property type="project" value="TreeGrafter"/>
</dbReference>
<proteinExistence type="predicted"/>
<feature type="domain" description="Glutaredoxin" evidence="1">
    <location>
        <begin position="4"/>
        <end position="63"/>
    </location>
</feature>
<dbReference type="Pfam" id="PF00462">
    <property type="entry name" value="Glutaredoxin"/>
    <property type="match status" value="1"/>
</dbReference>
<dbReference type="PROSITE" id="PS51354">
    <property type="entry name" value="GLUTAREDOXIN_2"/>
    <property type="match status" value="1"/>
</dbReference>
<dbReference type="SUPFAM" id="SSF52833">
    <property type="entry name" value="Thioredoxin-like"/>
    <property type="match status" value="1"/>
</dbReference>
<name>A0A0G1CGP9_9BACT</name>
<reference evidence="2 3" key="1">
    <citation type="journal article" date="2015" name="Nature">
        <title>rRNA introns, odd ribosomes, and small enigmatic genomes across a large radiation of phyla.</title>
        <authorList>
            <person name="Brown C.T."/>
            <person name="Hug L.A."/>
            <person name="Thomas B.C."/>
            <person name="Sharon I."/>
            <person name="Castelle C.J."/>
            <person name="Singh A."/>
            <person name="Wilkins M.J."/>
            <person name="Williams K.H."/>
            <person name="Banfield J.F."/>
        </authorList>
    </citation>
    <scope>NUCLEOTIDE SEQUENCE [LARGE SCALE GENOMIC DNA]</scope>
</reference>
<comment type="caution">
    <text evidence="2">The sequence shown here is derived from an EMBL/GenBank/DDBJ whole genome shotgun (WGS) entry which is preliminary data.</text>
</comment>
<dbReference type="PATRIC" id="fig|1618659.3.peg.169"/>
<evidence type="ECO:0000259" key="1">
    <source>
        <dbReference type="Pfam" id="PF00462"/>
    </source>
</evidence>
<dbReference type="PANTHER" id="PTHR34386">
    <property type="entry name" value="GLUTAREDOXIN"/>
    <property type="match status" value="1"/>
</dbReference>